<dbReference type="InterPro" id="IPR029063">
    <property type="entry name" value="SAM-dependent_MTases_sf"/>
</dbReference>
<dbReference type="EMBL" id="CP009518">
    <property type="protein sequence ID" value="AKB85364.1"/>
    <property type="molecule type" value="Genomic_DNA"/>
</dbReference>
<dbReference type="RefSeq" id="WP_048205465.1">
    <property type="nucleotide sequence ID" value="NZ_CP009518.1"/>
</dbReference>
<evidence type="ECO:0000259" key="5">
    <source>
        <dbReference type="Pfam" id="PF01555"/>
    </source>
</evidence>
<keyword evidence="7" id="KW-1185">Reference proteome</keyword>
<dbReference type="OrthoDB" id="38200at2157"/>
<accession>A0A0E3WZV2</accession>
<dbReference type="GO" id="GO:0003677">
    <property type="term" value="F:DNA binding"/>
    <property type="evidence" value="ECO:0007669"/>
    <property type="project" value="InterPro"/>
</dbReference>
<dbReference type="PROSITE" id="PS00092">
    <property type="entry name" value="N6_MTASE"/>
    <property type="match status" value="1"/>
</dbReference>
<dbReference type="InterPro" id="IPR002941">
    <property type="entry name" value="DNA_methylase_N4/N6"/>
</dbReference>
<protein>
    <recommendedName>
        <fullName evidence="5">DNA methylase N-4/N-6 domain-containing protein</fullName>
    </recommendedName>
</protein>
<reference evidence="6 7" key="1">
    <citation type="submission" date="2014-07" db="EMBL/GenBank/DDBJ databases">
        <title>Methanogenic archaea and the global carbon cycle.</title>
        <authorList>
            <person name="Henriksen J.R."/>
            <person name="Luke J."/>
            <person name="Reinhart S."/>
            <person name="Benedict M.N."/>
            <person name="Youngblut N.D."/>
            <person name="Metcalf M.E."/>
            <person name="Whitaker R.J."/>
            <person name="Metcalf W.W."/>
        </authorList>
    </citation>
    <scope>NUCLEOTIDE SEQUENCE [LARGE SCALE GENOMIC DNA]</scope>
    <source>
        <strain evidence="6 7">MM1</strain>
    </source>
</reference>
<dbReference type="PRINTS" id="PR00506">
    <property type="entry name" value="D21N6MTFRASE"/>
</dbReference>
<dbReference type="Pfam" id="PF01555">
    <property type="entry name" value="N6_N4_Mtase"/>
    <property type="match status" value="1"/>
</dbReference>
<evidence type="ECO:0000313" key="6">
    <source>
        <dbReference type="EMBL" id="AKB85364.1"/>
    </source>
</evidence>
<dbReference type="AlphaFoldDB" id="A0A0E3WZV2"/>
<keyword evidence="3" id="KW-0808">Transferase</keyword>
<evidence type="ECO:0000256" key="3">
    <source>
        <dbReference type="ARBA" id="ARBA00022679"/>
    </source>
</evidence>
<dbReference type="STRING" id="1434104.MCMEM_1311"/>
<dbReference type="SUPFAM" id="SSF53335">
    <property type="entry name" value="S-adenosyl-L-methionine-dependent methyltransferases"/>
    <property type="match status" value="3"/>
</dbReference>
<proteinExistence type="inferred from homology"/>
<evidence type="ECO:0000313" key="7">
    <source>
        <dbReference type="Proteomes" id="UP000033048"/>
    </source>
</evidence>
<sequence>MDRIIKLKKELEKGVPEHDTPVGLIHPYWARKPMNIVSKIIECLAEPDDLILDPFMGSGTTIFSAISNKKSIIGTDINPLSVFLVKTLLDISKESEEILKSARDFVDEFESNVLPWYKLANDDTYIERERFQVNGNFENGNFSLNLAEIVTKKKVGNKWKGRKALTSFDRINYVDIPKRYMSHPINFESIELLANSRIAIPRGAKLSHFYSYRNMAAINFALNLINKSKAPLYAKDIYLLLLSSSLPLLRFSDKKASSQWPYWRPKKMLTSRNPVIVFEKRLQALDNVAKWWDDNNVDFKISNMKNITKSNRHNPTVCVECAAIQELKNIIPSDTKVDLIITDPPYSDQVPYLEYSALWIEILNLKLPVDAYMHEIVKTNAEKRIVDSASYLKRLSEALEICCNLVKINGLIVWFYQDHELKNWACINDVAKNNNVEVVEIIPIPKQRRSMKTVTTPGKTLDGDLICIFQKKATLDAKKEISFETIIDNLTNQINLINEQSFFDKYSRLIEYSLKENYISILSQRFKTVDDVLTFIIENSDNC</sequence>
<dbReference type="KEGG" id="mmet:MCMEM_1311"/>
<comment type="similarity">
    <text evidence="1">Belongs to the N(4)/N(6)-methyltransferase family.</text>
</comment>
<dbReference type="REBASE" id="109309">
    <property type="entry name" value="M2.MmeMM1ORF1310P"/>
</dbReference>
<evidence type="ECO:0000256" key="4">
    <source>
        <dbReference type="ARBA" id="ARBA00022691"/>
    </source>
</evidence>
<dbReference type="GO" id="GO:0032259">
    <property type="term" value="P:methylation"/>
    <property type="evidence" value="ECO:0007669"/>
    <property type="project" value="UniProtKB-KW"/>
</dbReference>
<dbReference type="GO" id="GO:0008170">
    <property type="term" value="F:N-methyltransferase activity"/>
    <property type="evidence" value="ECO:0007669"/>
    <property type="project" value="InterPro"/>
</dbReference>
<evidence type="ECO:0000256" key="1">
    <source>
        <dbReference type="ARBA" id="ARBA00006594"/>
    </source>
</evidence>
<dbReference type="Proteomes" id="UP000033048">
    <property type="component" value="Chromosome"/>
</dbReference>
<dbReference type="InterPro" id="IPR002295">
    <property type="entry name" value="N4/N6-MTase_EcoPI_Mod-like"/>
</dbReference>
<gene>
    <name evidence="6" type="ORF">MCMEM_1311</name>
</gene>
<dbReference type="Gene3D" id="3.40.50.150">
    <property type="entry name" value="Vaccinia Virus protein VP39"/>
    <property type="match status" value="2"/>
</dbReference>
<dbReference type="HOGENOM" id="CLU_505124_0_0_2"/>
<dbReference type="GeneID" id="24893855"/>
<name>A0A0E3WZV2_METMT</name>
<dbReference type="InterPro" id="IPR002052">
    <property type="entry name" value="DNA_methylase_N6_adenine_CS"/>
</dbReference>
<organism evidence="6 7">
    <name type="scientific">Methanococcoides methylutens MM1</name>
    <dbReference type="NCBI Taxonomy" id="1434104"/>
    <lineage>
        <taxon>Archaea</taxon>
        <taxon>Methanobacteriati</taxon>
        <taxon>Methanobacteriota</taxon>
        <taxon>Stenosarchaea group</taxon>
        <taxon>Methanomicrobia</taxon>
        <taxon>Methanosarcinales</taxon>
        <taxon>Methanosarcinaceae</taxon>
        <taxon>Methanococcoides</taxon>
    </lineage>
</organism>
<keyword evidence="2" id="KW-0489">Methyltransferase</keyword>
<keyword evidence="4" id="KW-0949">S-adenosyl-L-methionine</keyword>
<feature type="domain" description="DNA methylase N-4/N-6" evidence="5">
    <location>
        <begin position="26"/>
        <end position="79"/>
    </location>
</feature>
<evidence type="ECO:0000256" key="2">
    <source>
        <dbReference type="ARBA" id="ARBA00022603"/>
    </source>
</evidence>